<keyword evidence="3" id="KW-0808">Transferase</keyword>
<sequence>MRISVVIPVLDDARELEGALASLATQTRLPDEVVVVDNGCSDDSVAVALAADARIGVRVAVEPVRGIPAAAAAGYDSATGDIIARLDADSRPGPGWLARIEAAFTADPELVAISGPGEFIGLEGWRARAAKLLYMDAFFVSVGAAMAHPVLFGSNLAMRRSAWERVRDGVNRTDPELHDDIDLSFQFGADDRLLVDRSLTVGISARPFDDPAAMRRRFSRAFRTIFLNWRSSPPSRRWLERVQR</sequence>
<name>A0A365PBT2_9ACTN</name>
<dbReference type="EMBL" id="JAWLKJ010000001">
    <property type="protein sequence ID" value="MDV6298408.1"/>
    <property type="molecule type" value="Genomic_DNA"/>
</dbReference>
<evidence type="ECO:0000313" key="3">
    <source>
        <dbReference type="EMBL" id="RBA38196.1"/>
    </source>
</evidence>
<gene>
    <name evidence="3" type="ORF">DQ226_05675</name>
    <name evidence="2" type="ORF">R3P82_04720</name>
</gene>
<dbReference type="Proteomes" id="UP000252187">
    <property type="component" value="Unassembled WGS sequence"/>
</dbReference>
<accession>A0A365PBT2</accession>
<dbReference type="PANTHER" id="PTHR43685">
    <property type="entry name" value="GLYCOSYLTRANSFERASE"/>
    <property type="match status" value="1"/>
</dbReference>
<reference evidence="3 4" key="1">
    <citation type="submission" date="2018-06" db="EMBL/GenBank/DDBJ databases">
        <title>Whole genome sequencing of four bacterial strains from South Shetland trench revealing bio-synthetic gene clusters.</title>
        <authorList>
            <person name="Abdel-Mageed W.M."/>
            <person name="Lehri B."/>
            <person name="Jarmusch S.A."/>
            <person name="Miranda K."/>
            <person name="Goodfellow M."/>
            <person name="Jaspars M."/>
            <person name="Karlyshev A.V."/>
        </authorList>
    </citation>
    <scope>NUCLEOTIDE SEQUENCE [LARGE SCALE GENOMIC DNA]</scope>
    <source>
        <strain evidence="3 4">SST1</strain>
    </source>
</reference>
<dbReference type="STRING" id="37915.A2U19_13165"/>
<keyword evidence="2" id="KW-0328">Glycosyltransferase</keyword>
<dbReference type="Pfam" id="PF00535">
    <property type="entry name" value="Glycos_transf_2"/>
    <property type="match status" value="1"/>
</dbReference>
<evidence type="ECO:0000313" key="2">
    <source>
        <dbReference type="EMBL" id="MDV6298408.1"/>
    </source>
</evidence>
<dbReference type="GO" id="GO:0016757">
    <property type="term" value="F:glycosyltransferase activity"/>
    <property type="evidence" value="ECO:0007669"/>
    <property type="project" value="UniProtKB-KW"/>
</dbReference>
<feature type="domain" description="Glycosyltransferase 2-like" evidence="1">
    <location>
        <begin position="4"/>
        <end position="162"/>
    </location>
</feature>
<dbReference type="Gene3D" id="3.90.550.10">
    <property type="entry name" value="Spore Coat Polysaccharide Biosynthesis Protein SpsA, Chain A"/>
    <property type="match status" value="1"/>
</dbReference>
<reference evidence="2" key="2">
    <citation type="submission" date="2023-10" db="EMBL/GenBank/DDBJ databases">
        <title>Development of a sustainable strategy for remediation of hydrocarbon-contaminated territories based on the waste exchange concept.</title>
        <authorList>
            <person name="Krivoruchko A."/>
        </authorList>
    </citation>
    <scope>NUCLEOTIDE SEQUENCE</scope>
    <source>
        <strain evidence="2">IEGM 1175</strain>
    </source>
</reference>
<dbReference type="AlphaFoldDB" id="A0A365PBT2"/>
<dbReference type="RefSeq" id="WP_067716838.1">
    <property type="nucleotide sequence ID" value="NZ_JAPWIO010000003.1"/>
</dbReference>
<dbReference type="EC" id="2.4.-.-" evidence="2"/>
<organism evidence="3 4">
    <name type="scientific">Dietzia maris</name>
    <dbReference type="NCBI Taxonomy" id="37915"/>
    <lineage>
        <taxon>Bacteria</taxon>
        <taxon>Bacillati</taxon>
        <taxon>Actinomycetota</taxon>
        <taxon>Actinomycetes</taxon>
        <taxon>Mycobacteriales</taxon>
        <taxon>Dietziaceae</taxon>
        <taxon>Dietzia</taxon>
    </lineage>
</organism>
<comment type="caution">
    <text evidence="3">The sequence shown here is derived from an EMBL/GenBank/DDBJ whole genome shotgun (WGS) entry which is preliminary data.</text>
</comment>
<dbReference type="Proteomes" id="UP001185873">
    <property type="component" value="Unassembled WGS sequence"/>
</dbReference>
<dbReference type="PANTHER" id="PTHR43685:SF14">
    <property type="entry name" value="GLYCOSYLTRANSFERASE 2-LIKE DOMAIN-CONTAINING PROTEIN"/>
    <property type="match status" value="1"/>
</dbReference>
<dbReference type="SUPFAM" id="SSF53448">
    <property type="entry name" value="Nucleotide-diphospho-sugar transferases"/>
    <property type="match status" value="1"/>
</dbReference>
<dbReference type="CDD" id="cd00761">
    <property type="entry name" value="Glyco_tranf_GTA_type"/>
    <property type="match status" value="1"/>
</dbReference>
<dbReference type="InterPro" id="IPR050834">
    <property type="entry name" value="Glycosyltransf_2"/>
</dbReference>
<evidence type="ECO:0000259" key="1">
    <source>
        <dbReference type="Pfam" id="PF00535"/>
    </source>
</evidence>
<protein>
    <submittedName>
        <fullName evidence="3">Glycosyltransferase family 2 protein</fullName>
        <ecNumber evidence="2">2.4.-.-</ecNumber>
    </submittedName>
</protein>
<evidence type="ECO:0000313" key="4">
    <source>
        <dbReference type="Proteomes" id="UP000252187"/>
    </source>
</evidence>
<dbReference type="EMBL" id="QNTT01000010">
    <property type="protein sequence ID" value="RBA38196.1"/>
    <property type="molecule type" value="Genomic_DNA"/>
</dbReference>
<dbReference type="InterPro" id="IPR029044">
    <property type="entry name" value="Nucleotide-diphossugar_trans"/>
</dbReference>
<proteinExistence type="predicted"/>
<dbReference type="InterPro" id="IPR001173">
    <property type="entry name" value="Glyco_trans_2-like"/>
</dbReference>
<dbReference type="GeneID" id="97418180"/>